<dbReference type="InterPro" id="IPR057739">
    <property type="entry name" value="Glyco_hydro_29_N"/>
</dbReference>
<dbReference type="EC" id="3.2.1.51" evidence="2"/>
<dbReference type="PANTHER" id="PTHR10030">
    <property type="entry name" value="ALPHA-L-FUCOSIDASE"/>
    <property type="match status" value="1"/>
</dbReference>
<evidence type="ECO:0000256" key="1">
    <source>
        <dbReference type="ARBA" id="ARBA00007951"/>
    </source>
</evidence>
<evidence type="ECO:0000256" key="7">
    <source>
        <dbReference type="SAM" id="SignalP"/>
    </source>
</evidence>
<evidence type="ECO:0000256" key="5">
    <source>
        <dbReference type="ARBA" id="ARBA00023295"/>
    </source>
</evidence>
<comment type="similarity">
    <text evidence="1">Belongs to the glycosyl hydrolase 29 family.</text>
</comment>
<dbReference type="GO" id="GO:0016139">
    <property type="term" value="P:glycoside catabolic process"/>
    <property type="evidence" value="ECO:0007669"/>
    <property type="project" value="TreeGrafter"/>
</dbReference>
<dbReference type="InterPro" id="IPR017853">
    <property type="entry name" value="GH"/>
</dbReference>
<dbReference type="PROSITE" id="PS50022">
    <property type="entry name" value="FA58C_3"/>
    <property type="match status" value="1"/>
</dbReference>
<dbReference type="Pfam" id="PF01120">
    <property type="entry name" value="Alpha_L_fucos"/>
    <property type="match status" value="1"/>
</dbReference>
<dbReference type="GO" id="GO:0005764">
    <property type="term" value="C:lysosome"/>
    <property type="evidence" value="ECO:0007669"/>
    <property type="project" value="TreeGrafter"/>
</dbReference>
<dbReference type="SUPFAM" id="SSF49785">
    <property type="entry name" value="Galactose-binding domain-like"/>
    <property type="match status" value="2"/>
</dbReference>
<dbReference type="Gene3D" id="3.20.20.80">
    <property type="entry name" value="Glycosidases"/>
    <property type="match status" value="1"/>
</dbReference>
<feature type="region of interest" description="Disordered" evidence="6">
    <location>
        <begin position="28"/>
        <end position="47"/>
    </location>
</feature>
<evidence type="ECO:0000313" key="9">
    <source>
        <dbReference type="EMBL" id="SEH72144.1"/>
    </source>
</evidence>
<dbReference type="STRING" id="1679444.PYTT_0226"/>
<evidence type="ECO:0000313" key="10">
    <source>
        <dbReference type="Proteomes" id="UP000176204"/>
    </source>
</evidence>
<feature type="domain" description="F5/8 type C" evidence="8">
    <location>
        <begin position="552"/>
        <end position="705"/>
    </location>
</feature>
<keyword evidence="3 7" id="KW-0732">Signal</keyword>
<feature type="compositionally biased region" description="Polar residues" evidence="6">
    <location>
        <begin position="28"/>
        <end position="38"/>
    </location>
</feature>
<reference evidence="10" key="1">
    <citation type="submission" date="2016-09" db="EMBL/GenBank/DDBJ databases">
        <authorList>
            <person name="Koehorst J."/>
        </authorList>
    </citation>
    <scope>NUCLEOTIDE SEQUENCE [LARGE SCALE GENOMIC DNA]</scope>
</reference>
<dbReference type="Pfam" id="PF00754">
    <property type="entry name" value="F5_F8_type_C"/>
    <property type="match status" value="2"/>
</dbReference>
<dbReference type="Gene3D" id="2.60.120.260">
    <property type="entry name" value="Galactose-binding domain-like"/>
    <property type="match status" value="2"/>
</dbReference>
<accession>A0A1H6K9M6</accession>
<dbReference type="InterPro" id="IPR008979">
    <property type="entry name" value="Galactose-bd-like_sf"/>
</dbReference>
<dbReference type="InterPro" id="IPR059177">
    <property type="entry name" value="GH29D-like_dom"/>
</dbReference>
<feature type="signal peptide" evidence="7">
    <location>
        <begin position="1"/>
        <end position="24"/>
    </location>
</feature>
<dbReference type="PANTHER" id="PTHR10030:SF37">
    <property type="entry name" value="ALPHA-L-FUCOSIDASE-RELATED"/>
    <property type="match status" value="1"/>
</dbReference>
<dbReference type="InterPro" id="IPR000933">
    <property type="entry name" value="Glyco_hydro_29"/>
</dbReference>
<dbReference type="GO" id="GO:0004560">
    <property type="term" value="F:alpha-L-fucosidase activity"/>
    <property type="evidence" value="ECO:0007669"/>
    <property type="project" value="InterPro"/>
</dbReference>
<proteinExistence type="inferred from homology"/>
<feature type="chain" id="PRO_5009604429" description="alpha-L-fucosidase" evidence="7">
    <location>
        <begin position="25"/>
        <end position="705"/>
    </location>
</feature>
<protein>
    <recommendedName>
        <fullName evidence="2">alpha-L-fucosidase</fullName>
        <ecNumber evidence="2">3.2.1.51</ecNumber>
    </recommendedName>
</protein>
<name>A0A1H6K9M6_9BACT</name>
<evidence type="ECO:0000256" key="6">
    <source>
        <dbReference type="SAM" id="MobiDB-lite"/>
    </source>
</evidence>
<organism evidence="9 10">
    <name type="scientific">Akkermansia glycaniphila</name>
    <dbReference type="NCBI Taxonomy" id="1679444"/>
    <lineage>
        <taxon>Bacteria</taxon>
        <taxon>Pseudomonadati</taxon>
        <taxon>Verrucomicrobiota</taxon>
        <taxon>Verrucomicrobiia</taxon>
        <taxon>Verrucomicrobiales</taxon>
        <taxon>Akkermansiaceae</taxon>
        <taxon>Akkermansia</taxon>
    </lineage>
</organism>
<dbReference type="EMBL" id="LT629973">
    <property type="protein sequence ID" value="SEH72144.1"/>
    <property type="molecule type" value="Genomic_DNA"/>
</dbReference>
<dbReference type="SMART" id="SM00812">
    <property type="entry name" value="Alpha_L_fucos"/>
    <property type="match status" value="1"/>
</dbReference>
<dbReference type="InterPro" id="IPR000421">
    <property type="entry name" value="FA58C"/>
</dbReference>
<dbReference type="SMR" id="A0A1H6K9M6"/>
<dbReference type="AlphaFoldDB" id="A0A1H6K9M6"/>
<evidence type="ECO:0000256" key="4">
    <source>
        <dbReference type="ARBA" id="ARBA00022801"/>
    </source>
</evidence>
<dbReference type="RefSeq" id="WP_172801736.1">
    <property type="nucleotide sequence ID" value="NZ_LIGX01000002.1"/>
</dbReference>
<keyword evidence="5" id="KW-0326">Glycosidase</keyword>
<dbReference type="SUPFAM" id="SSF51445">
    <property type="entry name" value="(Trans)glycosidases"/>
    <property type="match status" value="1"/>
</dbReference>
<sequence>MKITLSTLAILTCTCASLATTVQAADQSKKPTASSQGKTLPPAPFGAVPTDAQVNWQRMEFYAFVHFGLNTWTGREWGYGDENPKMFNPTDFNADKIIKTFKQAGMKGMIYTAKHHDGWCSWPTKTTGHNITKSPWKNGKGDVVGEFAKACKENGLKFGTYLSPWDRNNAEYGRDGYLKTYYGQIAELLTNYGPVFEIWFDGANGGDGFYGGARERRQIKGDYYNFEQIVKNIRKLQPNCIIWGAGHYGDARWGGSEKGHVNYPHWSTLSSTQPGGGGTGNRGGDRWVPAEGDTTINHAGWFWHAGQASRVKSPEQLLNVWFDCVGRGANLILNVAADQTGNLDPADVKALLAFKELRDRLYANDFAKGAKATASETRGNSAKYSPANMVDDNLDTYWAVEDGNLTPSAEIQLAKPATFDVVRLREQIRLGQRVDSFEVDAWENGAWKTIVKDGKTIGNQIMVRLPEPVTTDKLRLRITGSQATPCISEFSLLRKPVIIPQPEITRQGDMLTIPEKPGFTVKYTTDGTAPTAQSPAYTQPVPFAQGGLVKACYIDKEGNIGPVKENRFGIPKTGWKIVSSTAGDATKAIDDNPKTFWHTHMAQEQAPPQSFTVDMGKPHDLTSFSYLPRQDGTCHGMTDRYTFEVSQDGKTWKKAAEGEFSNLRANPIELNVNFSKKEPNVRYFRFTGTRAIEKNHVSAAEISVF</sequence>
<keyword evidence="4" id="KW-0378">Hydrolase</keyword>
<evidence type="ECO:0000259" key="8">
    <source>
        <dbReference type="PROSITE" id="PS50022"/>
    </source>
</evidence>
<dbReference type="KEGG" id="agl:PYTT_0226"/>
<dbReference type="GO" id="GO:0006004">
    <property type="term" value="P:fucose metabolic process"/>
    <property type="evidence" value="ECO:0007669"/>
    <property type="project" value="TreeGrafter"/>
</dbReference>
<gene>
    <name evidence="9" type="ORF">PYTT_0226</name>
</gene>
<evidence type="ECO:0000256" key="3">
    <source>
        <dbReference type="ARBA" id="ARBA00022729"/>
    </source>
</evidence>
<keyword evidence="10" id="KW-1185">Reference proteome</keyword>
<evidence type="ECO:0000256" key="2">
    <source>
        <dbReference type="ARBA" id="ARBA00012662"/>
    </source>
</evidence>
<dbReference type="Proteomes" id="UP000176204">
    <property type="component" value="Chromosome I"/>
</dbReference>
<dbReference type="Pfam" id="PF13290">
    <property type="entry name" value="CHB_HEX_C_1"/>
    <property type="match status" value="1"/>
</dbReference>